<gene>
    <name evidence="2" type="ORF">OB919_01920</name>
</gene>
<dbReference type="InterPro" id="IPR036849">
    <property type="entry name" value="Enolase-like_C_sf"/>
</dbReference>
<proteinExistence type="predicted"/>
<protein>
    <recommendedName>
        <fullName evidence="4">Enolase</fullName>
    </recommendedName>
</protein>
<dbReference type="Gene3D" id="3.20.20.120">
    <property type="entry name" value="Enolase-like C-terminal domain"/>
    <property type="match status" value="1"/>
</dbReference>
<comment type="caution">
    <text evidence="2">The sequence shown here is derived from an EMBL/GenBank/DDBJ whole genome shotgun (WGS) entry which is preliminary data.</text>
</comment>
<evidence type="ECO:0000313" key="2">
    <source>
        <dbReference type="EMBL" id="MCU4750746.1"/>
    </source>
</evidence>
<accession>A0AAP3E4X3</accession>
<evidence type="ECO:0000313" key="3">
    <source>
        <dbReference type="Proteomes" id="UP001321047"/>
    </source>
</evidence>
<feature type="region of interest" description="Disordered" evidence="1">
    <location>
        <begin position="332"/>
        <end position="368"/>
    </location>
</feature>
<keyword evidence="3" id="KW-1185">Reference proteome</keyword>
<dbReference type="EMBL" id="JAOPJZ010000001">
    <property type="protein sequence ID" value="MCU4750746.1"/>
    <property type="molecule type" value="Genomic_DNA"/>
</dbReference>
<dbReference type="SUPFAM" id="SSF51604">
    <property type="entry name" value="Enolase C-terminal domain-like"/>
    <property type="match status" value="1"/>
</dbReference>
<reference evidence="2 3" key="1">
    <citation type="submission" date="2022-09" db="EMBL/GenBank/DDBJ databases">
        <title>Enrichment on poylsaccharides allowed isolation of novel metabolic and taxonomic groups of Haloarchaea.</title>
        <authorList>
            <person name="Sorokin D.Y."/>
            <person name="Elcheninov A.G."/>
            <person name="Khizhniak T.V."/>
            <person name="Kolganova T.V."/>
            <person name="Kublanov I.V."/>
        </authorList>
    </citation>
    <scope>NUCLEOTIDE SEQUENCE [LARGE SCALE GENOMIC DNA]</scope>
    <source>
        <strain evidence="2 3">AArc-curdl1</strain>
    </source>
</reference>
<evidence type="ECO:0000256" key="1">
    <source>
        <dbReference type="SAM" id="MobiDB-lite"/>
    </source>
</evidence>
<dbReference type="AlphaFoldDB" id="A0AAP3E4X3"/>
<organism evidence="2 3">
    <name type="scientific">Natronosalvus hydrolyticus</name>
    <dbReference type="NCBI Taxonomy" id="2979988"/>
    <lineage>
        <taxon>Archaea</taxon>
        <taxon>Methanobacteriati</taxon>
        <taxon>Methanobacteriota</taxon>
        <taxon>Stenosarchaea group</taxon>
        <taxon>Halobacteria</taxon>
        <taxon>Halobacteriales</taxon>
        <taxon>Natrialbaceae</taxon>
        <taxon>Natronosalvus</taxon>
    </lineage>
</organism>
<name>A0AAP3E4X3_9EURY</name>
<dbReference type="RefSeq" id="WP_342805827.1">
    <property type="nucleotide sequence ID" value="NZ_JAOPJZ010000001.1"/>
</dbReference>
<dbReference type="Proteomes" id="UP001321047">
    <property type="component" value="Unassembled WGS sequence"/>
</dbReference>
<sequence>MAYDALADLELTIDAVDWRRLEADTSSGFQRVTTEIMLTGPAETDGRGRETVTGTGEDVTYDTDEQDAFQAADWTAFDLEGTYTFDGFSAHLESTDLFPGGDPERTDFLDYRRWAFESAGLDLALRQADTSLAAILQRPCEPVRFVTSTRLGEPPTTERLEALRDAVPDLEFKLDPTPEWTPSVIDAVAEFGGVRILDLKGQYEGTDVDVPGDPELYQQLAEPFPDAILEDPAITAETRPVLEVADVRERLSWDAPIHGIEDVRSLPWEPNWLNIKPSRFGTLESLLETIAYADDHEIRLYGGGQFELGVGRGQLQLLASLFYPDSPNDVAPRAYNQPSVGDGLPSSPLAVPEALSGHGSGPAGFRWE</sequence>
<evidence type="ECO:0008006" key="4">
    <source>
        <dbReference type="Google" id="ProtNLM"/>
    </source>
</evidence>